<accession>A0ABS4DVF6</accession>
<dbReference type="PANTHER" id="PTHR43433:SF5">
    <property type="entry name" value="AB HYDROLASE-1 DOMAIN-CONTAINING PROTEIN"/>
    <property type="match status" value="1"/>
</dbReference>
<evidence type="ECO:0000256" key="1">
    <source>
        <dbReference type="SAM" id="SignalP"/>
    </source>
</evidence>
<dbReference type="InterPro" id="IPR000073">
    <property type="entry name" value="AB_hydrolase_1"/>
</dbReference>
<evidence type="ECO:0000313" key="4">
    <source>
        <dbReference type="Proteomes" id="UP000759443"/>
    </source>
</evidence>
<dbReference type="RefSeq" id="WP_209942906.1">
    <property type="nucleotide sequence ID" value="NZ_JAGGJU010000002.1"/>
</dbReference>
<evidence type="ECO:0000313" key="3">
    <source>
        <dbReference type="EMBL" id="MBP1849670.1"/>
    </source>
</evidence>
<protein>
    <submittedName>
        <fullName evidence="3">Pimeloyl-ACP methyl ester carboxylesterase</fullName>
    </submittedName>
</protein>
<evidence type="ECO:0000259" key="2">
    <source>
        <dbReference type="Pfam" id="PF00561"/>
    </source>
</evidence>
<name>A0ABS4DVF6_9HYPH</name>
<keyword evidence="1" id="KW-0732">Signal</keyword>
<dbReference type="PRINTS" id="PR00412">
    <property type="entry name" value="EPOXHYDRLASE"/>
</dbReference>
<organism evidence="3 4">
    <name type="scientific">Rhizobium halophytocola</name>
    <dbReference type="NCBI Taxonomy" id="735519"/>
    <lineage>
        <taxon>Bacteria</taxon>
        <taxon>Pseudomonadati</taxon>
        <taxon>Pseudomonadota</taxon>
        <taxon>Alphaproteobacteria</taxon>
        <taxon>Hyphomicrobiales</taxon>
        <taxon>Rhizobiaceae</taxon>
        <taxon>Rhizobium/Agrobacterium group</taxon>
        <taxon>Rhizobium</taxon>
    </lineage>
</organism>
<dbReference type="InterPro" id="IPR000639">
    <property type="entry name" value="Epox_hydrolase-like"/>
</dbReference>
<feature type="domain" description="AB hydrolase-1" evidence="2">
    <location>
        <begin position="71"/>
        <end position="306"/>
    </location>
</feature>
<dbReference type="Gene3D" id="3.40.50.1820">
    <property type="entry name" value="alpha/beta hydrolase"/>
    <property type="match status" value="1"/>
</dbReference>
<dbReference type="Proteomes" id="UP000759443">
    <property type="component" value="Unassembled WGS sequence"/>
</dbReference>
<comment type="caution">
    <text evidence="3">The sequence shown here is derived from an EMBL/GenBank/DDBJ whole genome shotgun (WGS) entry which is preliminary data.</text>
</comment>
<dbReference type="SUPFAM" id="SSF53474">
    <property type="entry name" value="alpha/beta-Hydrolases"/>
    <property type="match status" value="1"/>
</dbReference>
<sequence length="347" mass="36949">MPQFVPRPLIRYRRSPGRNLAATLLLVGLSLAAFAGAGRADAASPDGERIDVGDITLNSVLLEPAGKPQLPPVVFLHGASTSLLDPMFSFRQALEGKARLLFVDRPGHGKSGAGPAKYILPDAQADAIALLMERRGITRAIIVGHSFGGAITAELAVRHPDKVAGLVFLSPAVYPWKGGVDWYYNAASVPIAGWIFSTLIAPPIGFFALDTAAKAVFAPNTMPADYVQKTKASQALNPVSFHRNAEEIAALNDWAKTASPLYRNIRAPTVVITGDTDDIVSPQIHSEQLARDIPGASLFVVHNLGHKSDYVARDLAVAAIETVAGKHPDLDAIRRAVEERIAGDGKP</sequence>
<keyword evidence="4" id="KW-1185">Reference proteome</keyword>
<dbReference type="Pfam" id="PF00561">
    <property type="entry name" value="Abhydrolase_1"/>
    <property type="match status" value="1"/>
</dbReference>
<feature type="signal peptide" evidence="1">
    <location>
        <begin position="1"/>
        <end position="35"/>
    </location>
</feature>
<dbReference type="PANTHER" id="PTHR43433">
    <property type="entry name" value="HYDROLASE, ALPHA/BETA FOLD FAMILY PROTEIN"/>
    <property type="match status" value="1"/>
</dbReference>
<dbReference type="InterPro" id="IPR029058">
    <property type="entry name" value="AB_hydrolase_fold"/>
</dbReference>
<dbReference type="InterPro" id="IPR050471">
    <property type="entry name" value="AB_hydrolase"/>
</dbReference>
<reference evidence="3 4" key="1">
    <citation type="submission" date="2021-03" db="EMBL/GenBank/DDBJ databases">
        <title>Genomic Encyclopedia of Type Strains, Phase IV (KMG-IV): sequencing the most valuable type-strain genomes for metagenomic binning, comparative biology and taxonomic classification.</title>
        <authorList>
            <person name="Goeker M."/>
        </authorList>
    </citation>
    <scope>NUCLEOTIDE SEQUENCE [LARGE SCALE GENOMIC DNA]</scope>
    <source>
        <strain evidence="3 4">DSM 21600</strain>
    </source>
</reference>
<gene>
    <name evidence="3" type="ORF">J2Z17_001091</name>
</gene>
<dbReference type="PRINTS" id="PR00111">
    <property type="entry name" value="ABHYDROLASE"/>
</dbReference>
<dbReference type="EMBL" id="JAGGJU010000002">
    <property type="protein sequence ID" value="MBP1849670.1"/>
    <property type="molecule type" value="Genomic_DNA"/>
</dbReference>
<feature type="chain" id="PRO_5046897623" evidence="1">
    <location>
        <begin position="36"/>
        <end position="347"/>
    </location>
</feature>
<proteinExistence type="predicted"/>